<dbReference type="InterPro" id="IPR029063">
    <property type="entry name" value="SAM-dependent_MTases_sf"/>
</dbReference>
<evidence type="ECO:0000313" key="2">
    <source>
        <dbReference type="Proteomes" id="UP000216438"/>
    </source>
</evidence>
<evidence type="ECO:0000313" key="1">
    <source>
        <dbReference type="EMBL" id="ASX25851.1"/>
    </source>
</evidence>
<dbReference type="OrthoDB" id="6191410at2"/>
<dbReference type="SUPFAM" id="SSF53335">
    <property type="entry name" value="S-adenosyl-L-methionine-dependent methyltransferases"/>
    <property type="match status" value="1"/>
</dbReference>
<sequence>MKLLSSYLKMPAPSSWNEFPLGPNYRFEIQQHMQPWWPKFFGFYLLKIGALSTEIDTRECAIPHQINVGERGDQMQIIADLNQLPFSEKSSDVCLLFHTLSAVEDPYRLLREVDRILVDDGWLVISHFNSFSLLGIGKLLPVIKRRQPYVCPMFSRMRVLDWLGLLNYEIVHQIGFHVLPWHHRGEYSMNIHLPAISCLSLIIARKRTMPLSVDALKLRTPKRCFSPVSTENYKI</sequence>
<gene>
    <name evidence="1" type="ORF">BA171_01485</name>
</gene>
<organism evidence="1 2">
    <name type="scientific">Candidatus Hamiltonella defensa</name>
    <name type="common">Bemisia tabaci</name>
    <dbReference type="NCBI Taxonomy" id="672795"/>
    <lineage>
        <taxon>Bacteria</taxon>
        <taxon>Pseudomonadati</taxon>
        <taxon>Pseudomonadota</taxon>
        <taxon>Gammaproteobacteria</taxon>
        <taxon>Enterobacterales</taxon>
        <taxon>Enterobacteriaceae</taxon>
        <taxon>aphid secondary symbionts</taxon>
        <taxon>Candidatus Williamhamiltonella</taxon>
    </lineage>
</organism>
<protein>
    <submittedName>
        <fullName evidence="1">Uncharacterized protein</fullName>
    </submittedName>
</protein>
<dbReference type="InterPro" id="IPR013216">
    <property type="entry name" value="Methyltransf_11"/>
</dbReference>
<accession>A0A249DWQ6</accession>
<dbReference type="Pfam" id="PF08241">
    <property type="entry name" value="Methyltransf_11"/>
    <property type="match status" value="1"/>
</dbReference>
<reference evidence="2" key="1">
    <citation type="submission" date="2016-06" db="EMBL/GenBank/DDBJ databases">
        <authorList>
            <person name="Chen W."/>
            <person name="Hasegawa D.K."/>
        </authorList>
    </citation>
    <scope>NUCLEOTIDE SEQUENCE [LARGE SCALE GENOMIC DNA]</scope>
    <source>
        <strain evidence="2">MEAM1</strain>
    </source>
</reference>
<proteinExistence type="predicted"/>
<dbReference type="EMBL" id="CP016303">
    <property type="protein sequence ID" value="ASX25851.1"/>
    <property type="molecule type" value="Genomic_DNA"/>
</dbReference>
<dbReference type="GO" id="GO:0008757">
    <property type="term" value="F:S-adenosylmethionine-dependent methyltransferase activity"/>
    <property type="evidence" value="ECO:0007669"/>
    <property type="project" value="InterPro"/>
</dbReference>
<dbReference type="Gene3D" id="3.40.50.150">
    <property type="entry name" value="Vaccinia Virus protein VP39"/>
    <property type="match status" value="1"/>
</dbReference>
<reference evidence="1 2" key="2">
    <citation type="submission" date="2017-09" db="EMBL/GenBank/DDBJ databases">
        <title>The genome of whitefly Bemisia tabaci, a global crop pest, provides novel insights into virus transmission, host adaptation and insecticide resistance.</title>
        <authorList>
            <person name="Kaur N."/>
            <person name="Kliot A."/>
            <person name="Pinheiro P.V."/>
            <person name="Luan J."/>
            <person name="Zheng Y."/>
            <person name="Liu W."/>
            <person name="Sun H."/>
            <person name="Yang X."/>
            <person name="Xu Y."/>
            <person name="Luo Y."/>
            <person name="Kruse A."/>
            <person name="Fisher T.W."/>
            <person name="Nelson D.R."/>
            <person name="Elimelech M."/>
            <person name="MacCoss M."/>
            <person name="Johnson R."/>
            <person name="Cohen E."/>
            <person name="Hunter W.B."/>
            <person name="Brown J.K."/>
            <person name="Jander G."/>
            <person name="Cilia M."/>
            <person name="Douglas A.E."/>
            <person name="Ghanim M."/>
            <person name="Simmons A.M."/>
            <person name="Wintermantel W.M."/>
            <person name="Ling K.-S."/>
            <person name="Fei Z."/>
        </authorList>
    </citation>
    <scope>NUCLEOTIDE SEQUENCE [LARGE SCALE GENOMIC DNA]</scope>
    <source>
        <strain evidence="1 2">MEAM1</strain>
    </source>
</reference>
<dbReference type="Proteomes" id="UP000216438">
    <property type="component" value="Chromosome"/>
</dbReference>
<dbReference type="CDD" id="cd02440">
    <property type="entry name" value="AdoMet_MTases"/>
    <property type="match status" value="1"/>
</dbReference>
<dbReference type="AlphaFoldDB" id="A0A249DWQ6"/>
<dbReference type="RefSeq" id="WP_016856691.1">
    <property type="nucleotide sequence ID" value="NZ_CP016303.1"/>
</dbReference>
<name>A0A249DWQ6_9ENTR</name>